<dbReference type="PANTHER" id="PTHR10434:SF9">
    <property type="entry name" value="PHOSPHOLIPID_GLYCEROL ACYLTRANSFERASE DOMAIN-CONTAINING PROTEIN"/>
    <property type="match status" value="1"/>
</dbReference>
<sequence>MKALITKRLRNHTYPRWLQWLARIFWSVQGWKLHGKRPTIPKYLLVVAPHTTNQDFFYYLWLSVGYNIHPYFIAKKDIFNGLLGPIMRSLGGIAIDRAASADVVDQAAEEFRNAEEMVIAILPEGTRKKRPYWKSGFYYIALEGQVPMVMVSMNFKEKWIKLSEPYHLTGDQQRDLDVIRRFYSDAHGIKPENFSDIVFQERTGQNSGGQT</sequence>
<protein>
    <submittedName>
        <fullName evidence="4">Acyltransferase</fullName>
    </submittedName>
</protein>
<dbReference type="GO" id="GO:0003841">
    <property type="term" value="F:1-acylglycerol-3-phosphate O-acyltransferase activity"/>
    <property type="evidence" value="ECO:0007669"/>
    <property type="project" value="TreeGrafter"/>
</dbReference>
<accession>A0A511MZ28</accession>
<dbReference type="Proteomes" id="UP000321306">
    <property type="component" value="Unassembled WGS sequence"/>
</dbReference>
<keyword evidence="2 4" id="KW-0012">Acyltransferase</keyword>
<evidence type="ECO:0000256" key="2">
    <source>
        <dbReference type="ARBA" id="ARBA00023315"/>
    </source>
</evidence>
<reference evidence="4 5" key="1">
    <citation type="submission" date="2019-07" db="EMBL/GenBank/DDBJ databases">
        <title>Whole genome shotgun sequence of Deinococcus cellulosilyticus NBRC 106333.</title>
        <authorList>
            <person name="Hosoyama A."/>
            <person name="Uohara A."/>
            <person name="Ohji S."/>
            <person name="Ichikawa N."/>
        </authorList>
    </citation>
    <scope>NUCLEOTIDE SEQUENCE [LARGE SCALE GENOMIC DNA]</scope>
    <source>
        <strain evidence="4 5">NBRC 106333</strain>
    </source>
</reference>
<evidence type="ECO:0000313" key="5">
    <source>
        <dbReference type="Proteomes" id="UP000321306"/>
    </source>
</evidence>
<evidence type="ECO:0000313" key="4">
    <source>
        <dbReference type="EMBL" id="GEM45789.1"/>
    </source>
</evidence>
<dbReference type="EMBL" id="BJXB01000005">
    <property type="protein sequence ID" value="GEM45789.1"/>
    <property type="molecule type" value="Genomic_DNA"/>
</dbReference>
<keyword evidence="5" id="KW-1185">Reference proteome</keyword>
<dbReference type="OrthoDB" id="9803035at2"/>
<dbReference type="InterPro" id="IPR002123">
    <property type="entry name" value="Plipid/glycerol_acylTrfase"/>
</dbReference>
<dbReference type="SMART" id="SM00563">
    <property type="entry name" value="PlsC"/>
    <property type="match status" value="1"/>
</dbReference>
<organism evidence="4 5">
    <name type="scientific">Deinococcus cellulosilyticus (strain DSM 18568 / NBRC 106333 / KACC 11606 / 5516J-15)</name>
    <dbReference type="NCBI Taxonomy" id="1223518"/>
    <lineage>
        <taxon>Bacteria</taxon>
        <taxon>Thermotogati</taxon>
        <taxon>Deinococcota</taxon>
        <taxon>Deinococci</taxon>
        <taxon>Deinococcales</taxon>
        <taxon>Deinococcaceae</taxon>
        <taxon>Deinococcus</taxon>
    </lineage>
</organism>
<evidence type="ECO:0000259" key="3">
    <source>
        <dbReference type="SMART" id="SM00563"/>
    </source>
</evidence>
<dbReference type="SUPFAM" id="SSF69593">
    <property type="entry name" value="Glycerol-3-phosphate (1)-acyltransferase"/>
    <property type="match status" value="1"/>
</dbReference>
<gene>
    <name evidence="4" type="ORF">DC3_14240</name>
</gene>
<feature type="domain" description="Phospholipid/glycerol acyltransferase" evidence="3">
    <location>
        <begin position="44"/>
        <end position="156"/>
    </location>
</feature>
<dbReference type="AlphaFoldDB" id="A0A511MZ28"/>
<keyword evidence="1 4" id="KW-0808">Transferase</keyword>
<dbReference type="Pfam" id="PF01553">
    <property type="entry name" value="Acyltransferase"/>
    <property type="match status" value="1"/>
</dbReference>
<evidence type="ECO:0000256" key="1">
    <source>
        <dbReference type="ARBA" id="ARBA00022679"/>
    </source>
</evidence>
<comment type="caution">
    <text evidence="4">The sequence shown here is derived from an EMBL/GenBank/DDBJ whole genome shotgun (WGS) entry which is preliminary data.</text>
</comment>
<proteinExistence type="predicted"/>
<dbReference type="PANTHER" id="PTHR10434">
    <property type="entry name" value="1-ACYL-SN-GLYCEROL-3-PHOSPHATE ACYLTRANSFERASE"/>
    <property type="match status" value="1"/>
</dbReference>
<name>A0A511MZ28_DEIC1</name>
<dbReference type="RefSeq" id="WP_146883396.1">
    <property type="nucleotide sequence ID" value="NZ_BJXB01000005.1"/>
</dbReference>
<dbReference type="GO" id="GO:0006654">
    <property type="term" value="P:phosphatidic acid biosynthetic process"/>
    <property type="evidence" value="ECO:0007669"/>
    <property type="project" value="TreeGrafter"/>
</dbReference>